<evidence type="ECO:0000313" key="3">
    <source>
        <dbReference type="Proteomes" id="UP000215335"/>
    </source>
</evidence>
<sequence length="136" mass="14591">IEAEEELKNSLQENAQLPSSSPHDSQKAKDRSLTMTVDSSQQTRREVDLINLETPRGSTLHSFAPAHFATTAVTTTITSAPTGAHYSRSAGAQVTLTSTTLQGISRTSQNMDTPLVCTYLPSGDVQFIQVAVATEL</sequence>
<dbReference type="EMBL" id="NNAY01004391">
    <property type="protein sequence ID" value="OXU17959.1"/>
    <property type="molecule type" value="Genomic_DNA"/>
</dbReference>
<evidence type="ECO:0000313" key="2">
    <source>
        <dbReference type="EMBL" id="OXU17959.1"/>
    </source>
</evidence>
<reference evidence="2 3" key="1">
    <citation type="journal article" date="2017" name="Curr. Biol.">
        <title>The Evolution of Venom by Co-option of Single-Copy Genes.</title>
        <authorList>
            <person name="Martinson E.O."/>
            <person name="Mrinalini"/>
            <person name="Kelkar Y.D."/>
            <person name="Chang C.H."/>
            <person name="Werren J.H."/>
        </authorList>
    </citation>
    <scope>NUCLEOTIDE SEQUENCE [LARGE SCALE GENOMIC DNA]</scope>
    <source>
        <strain evidence="2 3">Alberta</strain>
        <tissue evidence="2">Whole body</tissue>
    </source>
</reference>
<protein>
    <submittedName>
        <fullName evidence="2">Uncharacterized protein</fullName>
    </submittedName>
</protein>
<proteinExistence type="predicted"/>
<dbReference type="Proteomes" id="UP000215335">
    <property type="component" value="Unassembled WGS sequence"/>
</dbReference>
<feature type="compositionally biased region" description="Polar residues" evidence="1">
    <location>
        <begin position="33"/>
        <end position="42"/>
    </location>
</feature>
<gene>
    <name evidence="2" type="ORF">TSAR_007196</name>
</gene>
<dbReference type="AlphaFoldDB" id="A0A232EHW5"/>
<feature type="non-terminal residue" evidence="2">
    <location>
        <position position="1"/>
    </location>
</feature>
<comment type="caution">
    <text evidence="2">The sequence shown here is derived from an EMBL/GenBank/DDBJ whole genome shotgun (WGS) entry which is preliminary data.</text>
</comment>
<name>A0A232EHW5_9HYME</name>
<keyword evidence="3" id="KW-1185">Reference proteome</keyword>
<organism evidence="2 3">
    <name type="scientific">Trichomalopsis sarcophagae</name>
    <dbReference type="NCBI Taxonomy" id="543379"/>
    <lineage>
        <taxon>Eukaryota</taxon>
        <taxon>Metazoa</taxon>
        <taxon>Ecdysozoa</taxon>
        <taxon>Arthropoda</taxon>
        <taxon>Hexapoda</taxon>
        <taxon>Insecta</taxon>
        <taxon>Pterygota</taxon>
        <taxon>Neoptera</taxon>
        <taxon>Endopterygota</taxon>
        <taxon>Hymenoptera</taxon>
        <taxon>Apocrita</taxon>
        <taxon>Proctotrupomorpha</taxon>
        <taxon>Chalcidoidea</taxon>
        <taxon>Pteromalidae</taxon>
        <taxon>Pteromalinae</taxon>
        <taxon>Trichomalopsis</taxon>
    </lineage>
</organism>
<feature type="region of interest" description="Disordered" evidence="1">
    <location>
        <begin position="1"/>
        <end position="44"/>
    </location>
</feature>
<accession>A0A232EHW5</accession>
<evidence type="ECO:0000256" key="1">
    <source>
        <dbReference type="SAM" id="MobiDB-lite"/>
    </source>
</evidence>
<feature type="compositionally biased region" description="Polar residues" evidence="1">
    <location>
        <begin position="9"/>
        <end position="23"/>
    </location>
</feature>